<dbReference type="Pfam" id="PF17754">
    <property type="entry name" value="TetR_C_14"/>
    <property type="match status" value="1"/>
</dbReference>
<proteinExistence type="predicted"/>
<evidence type="ECO:0000256" key="1">
    <source>
        <dbReference type="ARBA" id="ARBA00023125"/>
    </source>
</evidence>
<name>A0ABP5NZE2_9ACTN</name>
<protein>
    <recommendedName>
        <fullName evidence="4">HTH tetR-type domain-containing protein</fullName>
    </recommendedName>
</protein>
<gene>
    <name evidence="5" type="ORF">GCM10009787_73260</name>
</gene>
<feature type="domain" description="HTH tetR-type" evidence="4">
    <location>
        <begin position="6"/>
        <end position="66"/>
    </location>
</feature>
<feature type="DNA-binding region" description="H-T-H motif" evidence="2">
    <location>
        <begin position="29"/>
        <end position="48"/>
    </location>
</feature>
<dbReference type="Gene3D" id="1.10.357.10">
    <property type="entry name" value="Tetracycline Repressor, domain 2"/>
    <property type="match status" value="1"/>
</dbReference>
<dbReference type="SUPFAM" id="SSF46689">
    <property type="entry name" value="Homeodomain-like"/>
    <property type="match status" value="1"/>
</dbReference>
<evidence type="ECO:0000256" key="2">
    <source>
        <dbReference type="PROSITE-ProRule" id="PRU00335"/>
    </source>
</evidence>
<comment type="caution">
    <text evidence="5">The sequence shown here is derived from an EMBL/GenBank/DDBJ whole genome shotgun (WGS) entry which is preliminary data.</text>
</comment>
<feature type="compositionally biased region" description="Pro residues" evidence="3">
    <location>
        <begin position="212"/>
        <end position="237"/>
    </location>
</feature>
<evidence type="ECO:0000259" key="4">
    <source>
        <dbReference type="PROSITE" id="PS50977"/>
    </source>
</evidence>
<evidence type="ECO:0000313" key="5">
    <source>
        <dbReference type="EMBL" id="GAA2204772.1"/>
    </source>
</evidence>
<dbReference type="PROSITE" id="PS50977">
    <property type="entry name" value="HTH_TETR_2"/>
    <property type="match status" value="1"/>
</dbReference>
<keyword evidence="6" id="KW-1185">Reference proteome</keyword>
<reference evidence="6" key="1">
    <citation type="journal article" date="2019" name="Int. J. Syst. Evol. Microbiol.">
        <title>The Global Catalogue of Microorganisms (GCM) 10K type strain sequencing project: providing services to taxonomists for standard genome sequencing and annotation.</title>
        <authorList>
            <consortium name="The Broad Institute Genomics Platform"/>
            <consortium name="The Broad Institute Genome Sequencing Center for Infectious Disease"/>
            <person name="Wu L."/>
            <person name="Ma J."/>
        </authorList>
    </citation>
    <scope>NUCLEOTIDE SEQUENCE [LARGE SCALE GENOMIC DNA]</scope>
    <source>
        <strain evidence="6">JCM 14924</strain>
    </source>
</reference>
<organism evidence="5 6">
    <name type="scientific">Streptomyces bangladeshensis</name>
    <dbReference type="NCBI Taxonomy" id="295352"/>
    <lineage>
        <taxon>Bacteria</taxon>
        <taxon>Bacillati</taxon>
        <taxon>Actinomycetota</taxon>
        <taxon>Actinomycetes</taxon>
        <taxon>Kitasatosporales</taxon>
        <taxon>Streptomycetaceae</taxon>
        <taxon>Streptomyces</taxon>
    </lineage>
</organism>
<dbReference type="InterPro" id="IPR009057">
    <property type="entry name" value="Homeodomain-like_sf"/>
</dbReference>
<dbReference type="InterPro" id="IPR023772">
    <property type="entry name" value="DNA-bd_HTH_TetR-type_CS"/>
</dbReference>
<sequence length="293" mass="31673">MPAAKPPIRDALVAAAFRLFLERGYEQTTVDDIVALAGVGRRSFFRYFPSKEDVVFPDHERCLAEMTAFLAAGGPEHEPVRRVCDAARLVLRMYAENPAFSVQRYRLTRQVPGLRAYELSVVWRYERALAEYLRARFTGRPDGTLRADVIAAAVVAAHNNALRSWLRSDGKGDPGAAVDHALGYVQMTFGRSAAGVGVAGPAGGRRRGGGRAPPPPHPPPPGSSPPTPPAPPAPPALSAPTRRPGGPTTWWSWSPAGTPRCGGWCRNWRRHSVAPEPGTDPPTTIVGTECLYE</sequence>
<keyword evidence="1 2" id="KW-0238">DNA-binding</keyword>
<accession>A0ABP5NZE2</accession>
<dbReference type="Pfam" id="PF00440">
    <property type="entry name" value="TetR_N"/>
    <property type="match status" value="1"/>
</dbReference>
<evidence type="ECO:0000256" key="3">
    <source>
        <dbReference type="SAM" id="MobiDB-lite"/>
    </source>
</evidence>
<dbReference type="PROSITE" id="PS01081">
    <property type="entry name" value="HTH_TETR_1"/>
    <property type="match status" value="1"/>
</dbReference>
<dbReference type="EMBL" id="BAAAOQ010000036">
    <property type="protein sequence ID" value="GAA2204772.1"/>
    <property type="molecule type" value="Genomic_DNA"/>
</dbReference>
<dbReference type="PANTHER" id="PTHR30055">
    <property type="entry name" value="HTH-TYPE TRANSCRIPTIONAL REGULATOR RUTR"/>
    <property type="match status" value="1"/>
</dbReference>
<feature type="region of interest" description="Disordered" evidence="3">
    <location>
        <begin position="196"/>
        <end position="256"/>
    </location>
</feature>
<dbReference type="Proteomes" id="UP001501391">
    <property type="component" value="Unassembled WGS sequence"/>
</dbReference>
<dbReference type="InterPro" id="IPR050109">
    <property type="entry name" value="HTH-type_TetR-like_transc_reg"/>
</dbReference>
<dbReference type="Gene3D" id="1.10.10.60">
    <property type="entry name" value="Homeodomain-like"/>
    <property type="match status" value="1"/>
</dbReference>
<dbReference type="PRINTS" id="PR00455">
    <property type="entry name" value="HTHTETR"/>
</dbReference>
<dbReference type="InterPro" id="IPR041347">
    <property type="entry name" value="MftR_C"/>
</dbReference>
<dbReference type="PANTHER" id="PTHR30055:SF226">
    <property type="entry name" value="HTH-TYPE TRANSCRIPTIONAL REGULATOR PKSA"/>
    <property type="match status" value="1"/>
</dbReference>
<evidence type="ECO:0000313" key="6">
    <source>
        <dbReference type="Proteomes" id="UP001501391"/>
    </source>
</evidence>
<dbReference type="InterPro" id="IPR001647">
    <property type="entry name" value="HTH_TetR"/>
</dbReference>